<organism evidence="2 3">
    <name type="scientific">Apostasia shenzhenica</name>
    <dbReference type="NCBI Taxonomy" id="1088818"/>
    <lineage>
        <taxon>Eukaryota</taxon>
        <taxon>Viridiplantae</taxon>
        <taxon>Streptophyta</taxon>
        <taxon>Embryophyta</taxon>
        <taxon>Tracheophyta</taxon>
        <taxon>Spermatophyta</taxon>
        <taxon>Magnoliopsida</taxon>
        <taxon>Liliopsida</taxon>
        <taxon>Asparagales</taxon>
        <taxon>Orchidaceae</taxon>
        <taxon>Apostasioideae</taxon>
        <taxon>Apostasia</taxon>
    </lineage>
</organism>
<feature type="compositionally biased region" description="Basic and acidic residues" evidence="1">
    <location>
        <begin position="384"/>
        <end position="398"/>
    </location>
</feature>
<evidence type="ECO:0000313" key="3">
    <source>
        <dbReference type="Proteomes" id="UP000236161"/>
    </source>
</evidence>
<sequence length="424" mass="46966">MQAKASRPSCSVGSGGPKGASLAGDALARRHWLVAASPTEARNGRLEMRGGSDCDSQMGRCALVLLYQGTTEEVWPLRLNSCHALCAPTPKYAGCCAHDYYMGSRSRCGGCDVTEQGAGVKQKSLSTNLASVGNPDIHVETEVKAEKGRKSLEICEDKPQNNQKIRYQLRPEQQEQQQQQEPSALMEKDKLIGMSLSPSDIRVPIEPSAIDDDIDDISRKYDTSNTNSFHMKPAIPVHDFSRQSSGERMQVRTYGMHDEEDHRQRANEYGLSSEEGIRMHVRTYGMQGDEGHSPGVTGYGRTEEDIRKQVRGYGMQSGEDHRPRNMFSLGAGQESGFSSLHQSSNFRLSSNVAETPTLERFALRLDEMNYPAPPHVSPGIPFAGRDDQFDRHSMRHDMPPSPYSFMPGTYSSFPNPRSQGCVDD</sequence>
<name>A0A2I0BFZ8_9ASPA</name>
<dbReference type="Proteomes" id="UP000236161">
    <property type="component" value="Unassembled WGS sequence"/>
</dbReference>
<proteinExistence type="predicted"/>
<accession>A0A2I0BFZ8</accession>
<dbReference type="STRING" id="1088818.A0A2I0BFZ8"/>
<feature type="region of interest" description="Disordered" evidence="1">
    <location>
        <begin position="376"/>
        <end position="424"/>
    </location>
</feature>
<evidence type="ECO:0000256" key="1">
    <source>
        <dbReference type="SAM" id="MobiDB-lite"/>
    </source>
</evidence>
<feature type="compositionally biased region" description="Polar residues" evidence="1">
    <location>
        <begin position="409"/>
        <end position="418"/>
    </location>
</feature>
<dbReference type="EMBL" id="KZ451885">
    <property type="protein sequence ID" value="PKA66692.1"/>
    <property type="molecule type" value="Genomic_DNA"/>
</dbReference>
<gene>
    <name evidence="2" type="ORF">AXF42_Ash003347</name>
</gene>
<keyword evidence="3" id="KW-1185">Reference proteome</keyword>
<evidence type="ECO:0000313" key="2">
    <source>
        <dbReference type="EMBL" id="PKA66692.1"/>
    </source>
</evidence>
<protein>
    <submittedName>
        <fullName evidence="2">Uncharacterized protein</fullName>
    </submittedName>
</protein>
<reference evidence="2 3" key="1">
    <citation type="journal article" date="2017" name="Nature">
        <title>The Apostasia genome and the evolution of orchids.</title>
        <authorList>
            <person name="Zhang G.Q."/>
            <person name="Liu K.W."/>
            <person name="Li Z."/>
            <person name="Lohaus R."/>
            <person name="Hsiao Y.Y."/>
            <person name="Niu S.C."/>
            <person name="Wang J.Y."/>
            <person name="Lin Y.C."/>
            <person name="Xu Q."/>
            <person name="Chen L.J."/>
            <person name="Yoshida K."/>
            <person name="Fujiwara S."/>
            <person name="Wang Z.W."/>
            <person name="Zhang Y.Q."/>
            <person name="Mitsuda N."/>
            <person name="Wang M."/>
            <person name="Liu G.H."/>
            <person name="Pecoraro L."/>
            <person name="Huang H.X."/>
            <person name="Xiao X.J."/>
            <person name="Lin M."/>
            <person name="Wu X.Y."/>
            <person name="Wu W.L."/>
            <person name="Chen Y.Y."/>
            <person name="Chang S.B."/>
            <person name="Sakamoto S."/>
            <person name="Ohme-Takagi M."/>
            <person name="Yagi M."/>
            <person name="Zeng S.J."/>
            <person name="Shen C.Y."/>
            <person name="Yeh C.M."/>
            <person name="Luo Y.B."/>
            <person name="Tsai W.C."/>
            <person name="Van de Peer Y."/>
            <person name="Liu Z.J."/>
        </authorList>
    </citation>
    <scope>NUCLEOTIDE SEQUENCE [LARGE SCALE GENOMIC DNA]</scope>
    <source>
        <strain evidence="3">cv. Shenzhen</strain>
        <tissue evidence="2">Stem</tissue>
    </source>
</reference>
<dbReference type="AlphaFoldDB" id="A0A2I0BFZ8"/>